<dbReference type="InterPro" id="IPR000863">
    <property type="entry name" value="Sulfotransferase_dom"/>
</dbReference>
<dbReference type="Gene3D" id="3.40.50.300">
    <property type="entry name" value="P-loop containing nucleotide triphosphate hydrolases"/>
    <property type="match status" value="1"/>
</dbReference>
<dbReference type="PANTHER" id="PTHR11783">
    <property type="entry name" value="SULFOTRANSFERASE SULT"/>
    <property type="match status" value="1"/>
</dbReference>
<dbReference type="InterPro" id="IPR027417">
    <property type="entry name" value="P-loop_NTPase"/>
</dbReference>
<name>A0A6J4R079_9ACTN</name>
<accession>A0A6J4R079</accession>
<gene>
    <name evidence="5" type="ORF">AVDCRST_MAG58-2447</name>
</gene>
<evidence type="ECO:0000256" key="2">
    <source>
        <dbReference type="ARBA" id="ARBA00022679"/>
    </source>
</evidence>
<dbReference type="GO" id="GO:0008146">
    <property type="term" value="F:sulfotransferase activity"/>
    <property type="evidence" value="ECO:0007669"/>
    <property type="project" value="InterPro"/>
</dbReference>
<comment type="similarity">
    <text evidence="1">Belongs to the sulfotransferase 1 family.</text>
</comment>
<dbReference type="Pfam" id="PF00685">
    <property type="entry name" value="Sulfotransfer_1"/>
    <property type="match status" value="1"/>
</dbReference>
<feature type="region of interest" description="Disordered" evidence="3">
    <location>
        <begin position="59"/>
        <end position="83"/>
    </location>
</feature>
<dbReference type="EMBL" id="CADCVF010000051">
    <property type="protein sequence ID" value="CAA9460409.1"/>
    <property type="molecule type" value="Genomic_DNA"/>
</dbReference>
<evidence type="ECO:0000313" key="5">
    <source>
        <dbReference type="EMBL" id="CAA9460409.1"/>
    </source>
</evidence>
<reference evidence="5" key="1">
    <citation type="submission" date="2020-02" db="EMBL/GenBank/DDBJ databases">
        <authorList>
            <person name="Meier V. D."/>
        </authorList>
    </citation>
    <scope>NUCLEOTIDE SEQUENCE</scope>
    <source>
        <strain evidence="5">AVDCRST_MAG58</strain>
    </source>
</reference>
<evidence type="ECO:0000256" key="3">
    <source>
        <dbReference type="SAM" id="MobiDB-lite"/>
    </source>
</evidence>
<protein>
    <recommendedName>
        <fullName evidence="4">Sulfotransferase domain-containing protein</fullName>
    </recommendedName>
</protein>
<dbReference type="AlphaFoldDB" id="A0A6J4R079"/>
<evidence type="ECO:0000259" key="4">
    <source>
        <dbReference type="Pfam" id="PF00685"/>
    </source>
</evidence>
<keyword evidence="2" id="KW-0808">Transferase</keyword>
<feature type="domain" description="Sulfotransferase" evidence="4">
    <location>
        <begin position="217"/>
        <end position="391"/>
    </location>
</feature>
<organism evidence="5">
    <name type="scientific">uncultured Rubrobacteraceae bacterium</name>
    <dbReference type="NCBI Taxonomy" id="349277"/>
    <lineage>
        <taxon>Bacteria</taxon>
        <taxon>Bacillati</taxon>
        <taxon>Actinomycetota</taxon>
        <taxon>Rubrobacteria</taxon>
        <taxon>Rubrobacterales</taxon>
        <taxon>Rubrobacteraceae</taxon>
        <taxon>environmental samples</taxon>
    </lineage>
</organism>
<dbReference type="SUPFAM" id="SSF52540">
    <property type="entry name" value="P-loop containing nucleoside triphosphate hydrolases"/>
    <property type="match status" value="1"/>
</dbReference>
<sequence length="407" mass="45845">MPILKKKMTLRLGRKTSLFIDLETGVTGLTGAARELRSRLGKVPALIKALSRLRKGAARVGPARPSAGKPVLGERDRARRKPVRGSNTPVFFVTGLGKSGTSWLMRTLDGHPEILCKGEGRFFAADWRRANFDPAGTQALASSLYYALLDSEYLRLWVERSVWAREGDAATHLDNLTRLATEHFLLGRLRKTNKKLVGDKSPLLNADFIEEVGRIYPEAKVIHIIRDGRDQAVSMLHHVWNRSTDQGGVQTLKPGEFERRDIYRKNPKKLLQTGEGMFTEERLRGAARSWNSRVGKTAEDGPALLGRNYTEVRYEDLLGRPNQEINRLAAFLGADTSEKAVQQAVGSASFEKLSKGRERGQEDTSSFYRKGVAGDWNNYFTERDKEIYKEEAGELLIRLGYERDLDW</sequence>
<evidence type="ECO:0000256" key="1">
    <source>
        <dbReference type="ARBA" id="ARBA00005771"/>
    </source>
</evidence>
<proteinExistence type="inferred from homology"/>